<evidence type="ECO:0000313" key="2">
    <source>
        <dbReference type="EMBL" id="NBL65738.1"/>
    </source>
</evidence>
<evidence type="ECO:0000256" key="1">
    <source>
        <dbReference type="SAM" id="SignalP"/>
    </source>
</evidence>
<dbReference type="Proteomes" id="UP000798602">
    <property type="component" value="Unassembled WGS sequence"/>
</dbReference>
<name>A0ABW9ZA17_9FLAO</name>
<reference evidence="3" key="1">
    <citation type="submission" date="2020-01" db="EMBL/GenBank/DDBJ databases">
        <title>Sphingomonas sp. strain CSW-10.</title>
        <authorList>
            <person name="Chen W.-M."/>
        </authorList>
    </citation>
    <scope>NUCLEOTIDE SEQUENCE [LARGE SCALE GENOMIC DNA]</scope>
    <source>
        <strain evidence="3">NST-5</strain>
    </source>
</reference>
<accession>A0ABW9ZA17</accession>
<keyword evidence="1" id="KW-0732">Signal</keyword>
<keyword evidence="3" id="KW-1185">Reference proteome</keyword>
<comment type="caution">
    <text evidence="2">The sequence shown here is derived from an EMBL/GenBank/DDBJ whole genome shotgun (WGS) entry which is preliminary data.</text>
</comment>
<proteinExistence type="predicted"/>
<feature type="chain" id="PRO_5046914627" evidence="1">
    <location>
        <begin position="22"/>
        <end position="135"/>
    </location>
</feature>
<evidence type="ECO:0000313" key="3">
    <source>
        <dbReference type="Proteomes" id="UP000798602"/>
    </source>
</evidence>
<protein>
    <submittedName>
        <fullName evidence="2">Uncharacterized protein</fullName>
    </submittedName>
</protein>
<dbReference type="EMBL" id="JAABLM010000014">
    <property type="protein sequence ID" value="NBL65738.1"/>
    <property type="molecule type" value="Genomic_DNA"/>
</dbReference>
<gene>
    <name evidence="2" type="ORF">GV828_11055</name>
</gene>
<organism evidence="2 3">
    <name type="scientific">Flavobacterium ichthyis</name>
    <dbReference type="NCBI Taxonomy" id="2698827"/>
    <lineage>
        <taxon>Bacteria</taxon>
        <taxon>Pseudomonadati</taxon>
        <taxon>Bacteroidota</taxon>
        <taxon>Flavobacteriia</taxon>
        <taxon>Flavobacteriales</taxon>
        <taxon>Flavobacteriaceae</taxon>
        <taxon>Flavobacterium</taxon>
    </lineage>
</organism>
<feature type="signal peptide" evidence="1">
    <location>
        <begin position="1"/>
        <end position="21"/>
    </location>
</feature>
<sequence>MKLLKFIFLLAFISFGNHAFAQKYRFKTSSYSVMEKSAKGKWGNWADFKDTNLIITLDGEKNRIVVNSQQTQLYYIDVYGQAEEDDMNKILTFNCTDNSGDKCVIEIITRKTQGNRIQFYISYPDLKIVYNIYPQ</sequence>